<dbReference type="Proteomes" id="UP000593836">
    <property type="component" value="Chromosome"/>
</dbReference>
<evidence type="ECO:0000256" key="3">
    <source>
        <dbReference type="ARBA" id="ARBA00016507"/>
    </source>
</evidence>
<dbReference type="EMBL" id="CP054493">
    <property type="protein sequence ID" value="QOY55078.1"/>
    <property type="molecule type" value="Genomic_DNA"/>
</dbReference>
<gene>
    <name evidence="10" type="primary">fliH</name>
    <name evidence="10" type="ORF">HUE87_02215</name>
</gene>
<keyword evidence="6" id="KW-0653">Protein transport</keyword>
<keyword evidence="10" id="KW-0282">Flagellum</keyword>
<evidence type="ECO:0000256" key="7">
    <source>
        <dbReference type="ARBA" id="ARBA00023225"/>
    </source>
</evidence>
<dbReference type="KEGG" id="smas:HUE87_02215"/>
<keyword evidence="7" id="KW-1006">Bacterial flagellum protein export</keyword>
<dbReference type="PANTHER" id="PTHR34982">
    <property type="entry name" value="YOP PROTEINS TRANSLOCATION PROTEIN L"/>
    <property type="match status" value="1"/>
</dbReference>
<proteinExistence type="inferred from homology"/>
<dbReference type="Pfam" id="PF02108">
    <property type="entry name" value="FliH"/>
    <property type="match status" value="1"/>
</dbReference>
<feature type="domain" description="Flagellar assembly protein FliH/Type III secretion system HrpE" evidence="9">
    <location>
        <begin position="135"/>
        <end position="261"/>
    </location>
</feature>
<dbReference type="PANTHER" id="PTHR34982:SF1">
    <property type="entry name" value="FLAGELLAR ASSEMBLY PROTEIN FLIH"/>
    <property type="match status" value="1"/>
</dbReference>
<keyword evidence="4" id="KW-0813">Transport</keyword>
<evidence type="ECO:0000313" key="11">
    <source>
        <dbReference type="Proteomes" id="UP000593836"/>
    </source>
</evidence>
<evidence type="ECO:0000256" key="5">
    <source>
        <dbReference type="ARBA" id="ARBA00022795"/>
    </source>
</evidence>
<evidence type="ECO:0000313" key="10">
    <source>
        <dbReference type="EMBL" id="QOY55078.1"/>
    </source>
</evidence>
<dbReference type="InterPro" id="IPR018035">
    <property type="entry name" value="Flagellar_FliH/T3SS_HrpE"/>
</dbReference>
<name>A0A7S7RQZ0_9BACT</name>
<dbReference type="AlphaFoldDB" id="A0A7S7RQZ0"/>
<keyword evidence="10" id="KW-0966">Cell projection</keyword>
<dbReference type="GO" id="GO:0044781">
    <property type="term" value="P:bacterial-type flagellum organization"/>
    <property type="evidence" value="ECO:0007669"/>
    <property type="project" value="UniProtKB-KW"/>
</dbReference>
<dbReference type="RefSeq" id="WP_194367120.1">
    <property type="nucleotide sequence ID" value="NZ_CP054493.1"/>
</dbReference>
<dbReference type="GO" id="GO:0015031">
    <property type="term" value="P:protein transport"/>
    <property type="evidence" value="ECO:0007669"/>
    <property type="project" value="UniProtKB-KW"/>
</dbReference>
<feature type="compositionally biased region" description="Basic and acidic residues" evidence="8">
    <location>
        <begin position="46"/>
        <end position="59"/>
    </location>
</feature>
<evidence type="ECO:0000256" key="1">
    <source>
        <dbReference type="ARBA" id="ARBA00003041"/>
    </source>
</evidence>
<keyword evidence="11" id="KW-1185">Reference proteome</keyword>
<evidence type="ECO:0000256" key="4">
    <source>
        <dbReference type="ARBA" id="ARBA00022448"/>
    </source>
</evidence>
<evidence type="ECO:0000256" key="8">
    <source>
        <dbReference type="SAM" id="MobiDB-lite"/>
    </source>
</evidence>
<dbReference type="GO" id="GO:0005829">
    <property type="term" value="C:cytosol"/>
    <property type="evidence" value="ECO:0007669"/>
    <property type="project" value="TreeGrafter"/>
</dbReference>
<comment type="similarity">
    <text evidence="2">Belongs to the FliH family.</text>
</comment>
<keyword evidence="10" id="KW-0969">Cilium</keyword>
<accession>A0A7S7RQZ0</accession>
<keyword evidence="5" id="KW-1005">Bacterial flagellum biogenesis</keyword>
<protein>
    <recommendedName>
        <fullName evidence="3">Flagellar assembly protein FliH</fullName>
    </recommendedName>
</protein>
<dbReference type="NCBIfam" id="NF005196">
    <property type="entry name" value="PRK06669.1-1"/>
    <property type="match status" value="1"/>
</dbReference>
<evidence type="ECO:0000256" key="2">
    <source>
        <dbReference type="ARBA" id="ARBA00006602"/>
    </source>
</evidence>
<feature type="region of interest" description="Disordered" evidence="8">
    <location>
        <begin position="46"/>
        <end position="67"/>
    </location>
</feature>
<evidence type="ECO:0000256" key="6">
    <source>
        <dbReference type="ARBA" id="ARBA00022927"/>
    </source>
</evidence>
<dbReference type="InterPro" id="IPR051472">
    <property type="entry name" value="T3SS_Stator/FliH"/>
</dbReference>
<comment type="function">
    <text evidence="1">Needed for flagellar regrowth and assembly.</text>
</comment>
<evidence type="ECO:0000259" key="9">
    <source>
        <dbReference type="Pfam" id="PF02108"/>
    </source>
</evidence>
<sequence length="268" mass="29471">MAPVISNENRGNHTVSKYSFKVLAVGSHEPLDDIFESSLIHEKKDEYTHEVHPDRRESDIDASAMSQSSKDSLIESLMKKTDEMSSNFIKLQMKLEDMTDEHKKELIKVEEDSFANGVEAGKKLSLEEGDNNITEAIKQFSSSVATLESTAKEFDSALEGIKKELISAAIDISKEVINIELSENSNHIATVLSNELIKELQSASKIKLKVNPKDHGALSENLGSMQHVEIVSDSAVSQGGVIAISDAGNIDAEISKRFERVKRAALSE</sequence>
<organism evidence="10 11">
    <name type="scientific">Candidatus Sulfurimonas marisnigri</name>
    <dbReference type="NCBI Taxonomy" id="2740405"/>
    <lineage>
        <taxon>Bacteria</taxon>
        <taxon>Pseudomonadati</taxon>
        <taxon>Campylobacterota</taxon>
        <taxon>Epsilonproteobacteria</taxon>
        <taxon>Campylobacterales</taxon>
        <taxon>Sulfurimonadaceae</taxon>
        <taxon>Sulfurimonas</taxon>
    </lineage>
</organism>
<reference evidence="10 11" key="1">
    <citation type="submission" date="2020-05" db="EMBL/GenBank/DDBJ databases">
        <title>Sulfurimonas marisnigri, sp. nov., and Sulfurimonas baltica, sp. nov., manganese oxide reducing chemolithoautotrophs of the class Epsilonproteobacteria isolated from the pelagic redoxclines of the Black and Baltic Seas and emended description of the genus Sulfurimonas.</title>
        <authorList>
            <person name="Henkel J.V."/>
            <person name="Laudan C."/>
            <person name="Werner J."/>
            <person name="Neu T."/>
            <person name="Plewe S."/>
            <person name="Sproer C."/>
            <person name="Bunk B."/>
            <person name="Schulz-Vogt H.N."/>
        </authorList>
    </citation>
    <scope>NUCLEOTIDE SEQUENCE [LARGE SCALE GENOMIC DNA]</scope>
    <source>
        <strain evidence="10 11">SoZ1</strain>
    </source>
</reference>